<keyword evidence="7" id="KW-0472">Membrane</keyword>
<keyword evidence="10" id="KW-1185">Reference proteome</keyword>
<evidence type="ECO:0000313" key="9">
    <source>
        <dbReference type="EMBL" id="KAJ8716449.1"/>
    </source>
</evidence>
<dbReference type="InterPro" id="IPR001879">
    <property type="entry name" value="GPCR_2_extracellular_dom"/>
</dbReference>
<dbReference type="FunFam" id="3.80.10.10:FF:000732">
    <property type="entry name" value="GD11101"/>
    <property type="match status" value="1"/>
</dbReference>
<keyword evidence="3" id="KW-0732">Signal</keyword>
<dbReference type="InterPro" id="IPR001611">
    <property type="entry name" value="Leu-rich_rpt"/>
</dbReference>
<dbReference type="InterPro" id="IPR032675">
    <property type="entry name" value="LRR_dom_sf"/>
</dbReference>
<dbReference type="InterPro" id="IPR036445">
    <property type="entry name" value="GPCR_2_extracell_dom_sf"/>
</dbReference>
<dbReference type="InterPro" id="IPR036179">
    <property type="entry name" value="Ig-like_dom_sf"/>
</dbReference>
<evidence type="ECO:0000256" key="6">
    <source>
        <dbReference type="SAM" id="MobiDB-lite"/>
    </source>
</evidence>
<dbReference type="PROSITE" id="PS51450">
    <property type="entry name" value="LRR"/>
    <property type="match status" value="1"/>
</dbReference>
<protein>
    <recommendedName>
        <fullName evidence="8">G-protein coupled receptors family 2 profile 1 domain-containing protein</fullName>
    </recommendedName>
</protein>
<keyword evidence="2" id="KW-0433">Leucine-rich repeat</keyword>
<feature type="region of interest" description="Disordered" evidence="6">
    <location>
        <begin position="1871"/>
        <end position="1919"/>
    </location>
</feature>
<evidence type="ECO:0000256" key="3">
    <source>
        <dbReference type="ARBA" id="ARBA00022729"/>
    </source>
</evidence>
<keyword evidence="7" id="KW-0812">Transmembrane</keyword>
<evidence type="ECO:0000313" key="10">
    <source>
        <dbReference type="Proteomes" id="UP001231518"/>
    </source>
</evidence>
<sequence>MLIVHLKKALSDRIRESLLELNLIGAVGFCPSLCTCKGNKAADGALAEPQPGELLRLKCGGSPTQITELKEIDLSKLWTIVVSLNLSGNAISTLSRELYLPNLQKLDLSRNQISLIESDAFYNMTSIQRLDLSYNQISNVYKEMFKGLTNLERLILSQNHISAMAAGTFDYLIGLKQLDITDNPLVCDCDLLWVGDWSRNTSVKLVGNPKCAFPENMVNKIVRKLKIFIDRSACGNILSANNLIVKPAHDQVVFVGDTLTLSCNAPFASVLAKYELKWVHPMLEICDVNITNTDMQEEGLAETTVHFPNITNHHMGIWTCMYNDQNHIRHNHTVEVLVLSNSTRYCPTNYTIDNKGLYSWPQLLLNHTTTVPCRSGEGVAYRSCSPNATWGPANTTECSYISNVTKLLQQFALLNVSLVQFSAVNATERLAMLIQEKTYPLAEIIDPDDVYFIGKAIRNYMQYIAEEKDLGPTLLDVISSTMNISMAVLSRAESKYGVCTDIARAAEEISQHIANIQGQKVGSSVSTVISCTMNISMAVLSRAESKYGVCTDIARAAEEISQHIANIQGQKVGSSVSTVISCTMNISMAVLSRAESKYGVCTDIARAAEEISQHIANIQGQKVGSSVSTVISCTMNISMAVLSRAESKYGVCTDIARAAEEISQHIANIQGQKVGSSVSTVISCTMNISMAVLSRAESKYGVCTDIARAAEEISQHIANIQGQKVGSSVSTVISCTMNISMAVLSRAESKYGVCTDIARAAEEISQHIANIQGQKVGSSVSTVISCTMNISMAVLSRAESKYGVCTDIARAAEEISQHIANIQGQKVGSSVSTVISCTMNISMAVLSRAESKYGVCTDIARAAEEISQHIANIQGQKVGSSVSTVISCTMNISMAVLSRAESKYGVCTDIARAAEEISQHIANIQGQKVGSSVSTVISCTMNISMAVLSRAESKYGVCTDIARAAEEISQHIANIQGQKSNLAVERFRVSEGFSGATCVWYSARRGQLPRLHCTTTNRTVAPLLTVTDALIHASVQIPQSLLYSTTDSGVLLQSHPQDLVISVYEDAALFPLLPLTDVDSDARLTQHRTKDYYGRSTKREDMNIEITSPVVGFQLRNVSVVGSLLEPVIVTVRARSAGGVDGRAAVWDPATRRWQDNTSDCKISHVVSEMIIISCTKLAYVGLLQNVETGIYGARTDGARFKVSHPAVNMNVQLSEGTQATENVDLEMWEPQSAERVERRSIKSTLDSELEDIEHTPIIQLRAQVIVMCLYMSVWSCGAIAVYRPLPAYLPYQEDICSIIYAVCATVLGTFILFFYGIARSDVRAQWSMMHCYLQKSKQCCRNRSVFDANQQNLPTNQTSTPPIIPIPNDNRSRSGSRSSNRTNSKTNNSGTYKAGAELNGQTLHKETLKNTNGKAPNINLVVLHRQQYRSNNSMMTYPDNGTVGPEIFYNPNQMNVAKKFFKKQRQNMKRNCLELPTRRDCDNDSHFSLPLPTKEAYNGVANIINSGSKVNNTNLHVERSNNGIKETRNVLNPNLLEEESKENYKSYSTDKKPWNKNEDPKTSRTQIMNIYTNVPETLVPQHQVVKANVPKNFNGQRSSVSEECLQSHASEQPEMRTISQQCSLEYSSASEIAMPHTCSDQTLNTHSELTSFQETHSALCSTNEITDTESFGQYIDYLQPAKQDKENVIDKSLQDISEECTMNSDDINRSSTPQRLEAGSGELDNLLQSQDMEGSKEKMDDDKDSFFMAKTTYDFETCSTNASEQGFENESDIYCPNYQMSEVSIRSHGLYAPSPSSMCPNEISFSNEDVSNLESQYVNYDPGWRKTIKSNPKLGKYVPTPALSCPEVNRDSSPVSFASEIDELYTQITSRERDRERTPRKETGLDVTLNSDVTLKPDSDSCVSEAVSDGEAKGETTV</sequence>
<accession>A0AAD7YHW6</accession>
<dbReference type="GO" id="GO:0005886">
    <property type="term" value="C:plasma membrane"/>
    <property type="evidence" value="ECO:0007669"/>
    <property type="project" value="TreeGrafter"/>
</dbReference>
<organism evidence="9 10">
    <name type="scientific">Mythimna separata</name>
    <name type="common">Oriental armyworm</name>
    <name type="synonym">Pseudaletia separata</name>
    <dbReference type="NCBI Taxonomy" id="271217"/>
    <lineage>
        <taxon>Eukaryota</taxon>
        <taxon>Metazoa</taxon>
        <taxon>Ecdysozoa</taxon>
        <taxon>Arthropoda</taxon>
        <taxon>Hexapoda</taxon>
        <taxon>Insecta</taxon>
        <taxon>Pterygota</taxon>
        <taxon>Neoptera</taxon>
        <taxon>Endopterygota</taxon>
        <taxon>Lepidoptera</taxon>
        <taxon>Glossata</taxon>
        <taxon>Ditrysia</taxon>
        <taxon>Noctuoidea</taxon>
        <taxon>Noctuidae</taxon>
        <taxon>Noctuinae</taxon>
        <taxon>Hadenini</taxon>
        <taxon>Mythimna</taxon>
    </lineage>
</organism>
<dbReference type="SUPFAM" id="SSF52058">
    <property type="entry name" value="L domain-like"/>
    <property type="match status" value="1"/>
</dbReference>
<dbReference type="PANTHER" id="PTHR45930:SF4">
    <property type="entry name" value="ADHESION G PROTEIN-COUPLED RECEPTOR A3"/>
    <property type="match status" value="1"/>
</dbReference>
<keyword evidence="5" id="KW-0675">Receptor</keyword>
<dbReference type="Pfam" id="PF26588">
    <property type="entry name" value="GAIN_ADGRA3"/>
    <property type="match status" value="1"/>
</dbReference>
<dbReference type="PROSITE" id="PS50227">
    <property type="entry name" value="G_PROTEIN_RECEP_F2_3"/>
    <property type="match status" value="1"/>
</dbReference>
<dbReference type="InterPro" id="IPR013783">
    <property type="entry name" value="Ig-like_fold"/>
</dbReference>
<dbReference type="SMART" id="SM00082">
    <property type="entry name" value="LRRCT"/>
    <property type="match status" value="1"/>
</dbReference>
<evidence type="ECO:0000256" key="2">
    <source>
        <dbReference type="ARBA" id="ARBA00022614"/>
    </source>
</evidence>
<dbReference type="Gene3D" id="2.60.40.10">
    <property type="entry name" value="Immunoglobulins"/>
    <property type="match status" value="1"/>
</dbReference>
<keyword evidence="7" id="KW-1133">Transmembrane helix</keyword>
<feature type="domain" description="G-protein coupled receptors family 2 profile 1" evidence="8">
    <location>
        <begin position="319"/>
        <end position="402"/>
    </location>
</feature>
<dbReference type="SUPFAM" id="SSF48726">
    <property type="entry name" value="Immunoglobulin"/>
    <property type="match status" value="1"/>
</dbReference>
<feature type="compositionally biased region" description="Basic and acidic residues" evidence="6">
    <location>
        <begin position="1871"/>
        <end position="1885"/>
    </location>
</feature>
<dbReference type="Pfam" id="PF00560">
    <property type="entry name" value="LRR_1"/>
    <property type="match status" value="1"/>
</dbReference>
<dbReference type="InterPro" id="IPR003591">
    <property type="entry name" value="Leu-rich_rpt_typical-subtyp"/>
</dbReference>
<feature type="compositionally biased region" description="Low complexity" evidence="6">
    <location>
        <begin position="1374"/>
        <end position="1392"/>
    </location>
</feature>
<feature type="region of interest" description="Disordered" evidence="6">
    <location>
        <begin position="1351"/>
        <end position="1399"/>
    </location>
</feature>
<proteinExistence type="inferred from homology"/>
<feature type="transmembrane region" description="Helical" evidence="7">
    <location>
        <begin position="1298"/>
        <end position="1319"/>
    </location>
</feature>
<dbReference type="PANTHER" id="PTHR45930">
    <property type="entry name" value="G-PROTEIN COUPLED RECEPTOR 124-LIKE PROTEIN"/>
    <property type="match status" value="1"/>
</dbReference>
<dbReference type="GO" id="GO:0004930">
    <property type="term" value="F:G protein-coupled receptor activity"/>
    <property type="evidence" value="ECO:0007669"/>
    <property type="project" value="InterPro"/>
</dbReference>
<evidence type="ECO:0000259" key="8">
    <source>
        <dbReference type="PROSITE" id="PS50227"/>
    </source>
</evidence>
<evidence type="ECO:0000256" key="1">
    <source>
        <dbReference type="ARBA" id="ARBA00007343"/>
    </source>
</evidence>
<comment type="caution">
    <text evidence="9">The sequence shown here is derived from an EMBL/GenBank/DDBJ whole genome shotgun (WGS) entry which is preliminary data.</text>
</comment>
<reference evidence="9" key="1">
    <citation type="submission" date="2023-03" db="EMBL/GenBank/DDBJ databases">
        <title>Chromosome-level genomes of two armyworms, Mythimna separata and Mythimna loreyi, provide insights into the biosynthesis and reception of sex pheromones.</title>
        <authorList>
            <person name="Zhao H."/>
        </authorList>
    </citation>
    <scope>NUCLEOTIDE SEQUENCE</scope>
    <source>
        <strain evidence="9">BeijingLab</strain>
        <tissue evidence="9">Pupa</tissue>
    </source>
</reference>
<dbReference type="InterPro" id="IPR058808">
    <property type="entry name" value="GAIN_ADGRA2/3"/>
</dbReference>
<dbReference type="Pfam" id="PF13855">
    <property type="entry name" value="LRR_8"/>
    <property type="match status" value="1"/>
</dbReference>
<gene>
    <name evidence="9" type="ORF">PYW07_003076</name>
</gene>
<feature type="compositionally biased region" description="Polar residues" evidence="6">
    <location>
        <begin position="1351"/>
        <end position="1362"/>
    </location>
</feature>
<dbReference type="EMBL" id="JARGEI010000017">
    <property type="protein sequence ID" value="KAJ8716449.1"/>
    <property type="molecule type" value="Genomic_DNA"/>
</dbReference>
<keyword evidence="4" id="KW-0677">Repeat</keyword>
<feature type="transmembrane region" description="Helical" evidence="7">
    <location>
        <begin position="1265"/>
        <end position="1286"/>
    </location>
</feature>
<dbReference type="Proteomes" id="UP001231518">
    <property type="component" value="Chromosome 14"/>
</dbReference>
<comment type="similarity">
    <text evidence="1">Belongs to the G-protein coupled receptor 2 family. Adhesion G-protein coupled receptor (ADGR) subfamily.</text>
</comment>
<dbReference type="InterPro" id="IPR000483">
    <property type="entry name" value="Cys-rich_flank_reg_C"/>
</dbReference>
<evidence type="ECO:0000256" key="5">
    <source>
        <dbReference type="ARBA" id="ARBA00023170"/>
    </source>
</evidence>
<evidence type="ECO:0000256" key="7">
    <source>
        <dbReference type="SAM" id="Phobius"/>
    </source>
</evidence>
<name>A0AAD7YHW6_MYTSE</name>
<dbReference type="GO" id="GO:0007166">
    <property type="term" value="P:cell surface receptor signaling pathway"/>
    <property type="evidence" value="ECO:0007669"/>
    <property type="project" value="TreeGrafter"/>
</dbReference>
<dbReference type="SUPFAM" id="SSF111418">
    <property type="entry name" value="Hormone receptor domain"/>
    <property type="match status" value="1"/>
</dbReference>
<dbReference type="InterPro" id="IPR051963">
    <property type="entry name" value="Adhesion_GPCR_A"/>
</dbReference>
<dbReference type="SMART" id="SM00369">
    <property type="entry name" value="LRR_TYP"/>
    <property type="match status" value="3"/>
</dbReference>
<evidence type="ECO:0000256" key="4">
    <source>
        <dbReference type="ARBA" id="ARBA00022737"/>
    </source>
</evidence>
<dbReference type="Gene3D" id="3.80.10.10">
    <property type="entry name" value="Ribonuclease Inhibitor"/>
    <property type="match status" value="1"/>
</dbReference>